<evidence type="ECO:0000256" key="6">
    <source>
        <dbReference type="ARBA" id="ARBA00022927"/>
    </source>
</evidence>
<reference evidence="12" key="1">
    <citation type="submission" date="2022-10" db="EMBL/GenBank/DDBJ databases">
        <title>Adaptive evolution leads to modifications in subtelomeric GC content in a zoonotic Cryptosporidium species.</title>
        <authorList>
            <person name="Li J."/>
            <person name="Feng Y."/>
            <person name="Xiao L."/>
        </authorList>
    </citation>
    <scope>NUCLEOTIDE SEQUENCE</scope>
    <source>
        <strain evidence="12">25894</strain>
    </source>
</reference>
<comment type="caution">
    <text evidence="12">The sequence shown here is derived from an EMBL/GenBank/DDBJ whole genome shotgun (WGS) entry which is preliminary data.</text>
</comment>
<name>A0ABQ8P4C1_9CRYT</name>
<dbReference type="Gene3D" id="3.30.1610.10">
    <property type="entry name" value="Peptidase S59, nucleoporin"/>
    <property type="match status" value="1"/>
</dbReference>
<evidence type="ECO:0000256" key="8">
    <source>
        <dbReference type="ARBA" id="ARBA00023132"/>
    </source>
</evidence>
<evidence type="ECO:0000256" key="7">
    <source>
        <dbReference type="ARBA" id="ARBA00023010"/>
    </source>
</evidence>
<keyword evidence="13" id="KW-1185">Reference proteome</keyword>
<dbReference type="PANTHER" id="PTHR23198:SF6">
    <property type="entry name" value="NUCLEAR PORE COMPLEX PROTEIN NUP98-NUP96"/>
    <property type="match status" value="1"/>
</dbReference>
<dbReference type="Gene3D" id="1.10.10.2360">
    <property type="match status" value="1"/>
</dbReference>
<keyword evidence="7" id="KW-0811">Translocation</keyword>
<feature type="domain" description="Peptidase S59" evidence="11">
    <location>
        <begin position="911"/>
        <end position="1051"/>
    </location>
</feature>
<keyword evidence="5" id="KW-0509">mRNA transport</keyword>
<organism evidence="12 13">
    <name type="scientific">Cryptosporidium canis</name>
    <dbReference type="NCBI Taxonomy" id="195482"/>
    <lineage>
        <taxon>Eukaryota</taxon>
        <taxon>Sar</taxon>
        <taxon>Alveolata</taxon>
        <taxon>Apicomplexa</taxon>
        <taxon>Conoidasida</taxon>
        <taxon>Coccidia</taxon>
        <taxon>Eucoccidiorida</taxon>
        <taxon>Eimeriorina</taxon>
        <taxon>Cryptosporidiidae</taxon>
        <taxon>Cryptosporidium</taxon>
    </lineage>
</organism>
<evidence type="ECO:0000256" key="5">
    <source>
        <dbReference type="ARBA" id="ARBA00022816"/>
    </source>
</evidence>
<evidence type="ECO:0000313" key="13">
    <source>
        <dbReference type="Proteomes" id="UP001071777"/>
    </source>
</evidence>
<sequence length="1813" mass="199242">MLYDTEFFSSLSKIKMLGGGGFGSNQNQQSSSGMFGTSTSFGVGVGQQGVSQNLNSIQQPSTGLFNSSTSLFGGNTNSGLFGSSNSSNNGFGSTGQTSVFGQPSNGLFGQSMGTFGGNQQIGSTQSSIFGSSSSSGVGSNSGFFNSSSTGSSGGFGSFQNSFGTTGVFGSQSSQSNPTNYFGQQNNNGIFGSMPPQTFGGVSSSPFGGAMGTNTNIFGAKKGTSGITFQPIVDRDSDARIMSIVYQKEIDQKKSVEELRWEDYQEKRGPTGSLSTMSTGFPQNNSNTFGSSTFTPSTGGFNSNTQGSSISSSIFGQPQTSFIGSTTQGSLFNSSNSSTGLGQTPLLNQNIQNSQPSMGSSQFGSNGGGLFGASNNSSSFTLQTSTNNSNTGLFSAPTLFSGNNNNNNSVGSGSGSLNSGSLFGQSSNLGSLDTTFKTSGSLFGGPATSANTGLGLFNSNQTAQPQISLPSSSLGVKPLFGNNQTLNSSNIGTSSTTSGTSLSLSTSLFGSTLPSSSGLFSIPSSNNLFGQTQPQNTLGSNSGTSSSSLFGQPSSISQPLGFTGNNPSSSSWQVSNNVFPSSLAPQTSTTGNSQTNNSTQIQNILGGQLNKSAPSQGSSLVIANGLSMPNKLSNSILSKQASQSSKCSDSSDRGRSLWLWKPLPQFISRSNRYNIDSLVHAPHEGVAGSSELALPALATESARHSNALLTSVRRIEKTIDPQTPAAFLNLLERQQQFFDAIQSPEQNNSSPINSKARSLVFSTSHATKFVPIDETFEDAIDDSSSAAFSPRTSKTENKSVTDGAKSLINLESISRISRDIQISKKEDYRNSIGRASIESNTTRTPYLNQHRNSVNSVSAVSNERQARTSIGLTTPRPITRRSDQLVEISSDLSKSYQKKENIIESLAPVLTKSDYFCIPSIEVLKTFSEERLAAVEDFKIVREGVGEIIWPGITDVRGINLDLVVSIEPLCVSVYGDGDSSIPIGEGLNKKAIVTLKNCRPKRPITSKDPLEIEEFNTNRVKQIKSYTEQMGARFISLDIVTWDWKFEVSHFSKYGLLSEDGHINNRLECSSMKSEIKEMNSGNHLENNLPPPSLKQEQQINHFFVGMSQYNFNLYSEIKDMLENNKDYKKSMHNVVSFRCGIYIGSKSFFAIPHRSSTKDNYKLSDYNTSITIFRLNRESEIIQTKTENNLQYNRRLISAWLRSYLGIIEDKTMDGNSEITMESLMKLTFMLWKITKKEIRVSSHLSEFNIKPSSLYYLQYFERSFSLICGMLELVNNSSCISGKFLERNLRELISWWIRPTLKNYPETRHKYDEYSQKLVEETVRLLLGCVLTGSIYKVVSSSQEIFLTIPRASSLCLSVGNCSDSILQLKENLQWWSKINISSDFTNASNKLYKTISSADFPINDFSYECQTNLYLSANYLEHPLFCDKLRAIENTTRIDNACKSGKLLMPTDYAHVNKSVANNNQIFDDTQLKIMQFFLCDNRNREVELARFNKSRSNRIPPSFTWIITRVLTLYYNINGSFNESSYSNKLNLMLVEELQALGMWEWAVYVAIHTKMHLDSANMVNCIIMRNIQENPEYNSPEDYLNDSKWDFLVKKVGVPPTWLIEAMIYKLESSGNILKSLKFTMHLINGMKHIEKYKIGDLFFQQFDYMTTLKSLAISAAEKIFDASILPTALKEISTILRYVITEKKVVDISTKYYIYLKDATGVLLTILCSTNDKLFETCTLQCFKLLVTISNQYMKLAIRSIEYKSPSIGQDEMECIISNFNQLVALREDPSKYRSEPHIKNIMNNECWDIIINTIWAARDQSK</sequence>
<feature type="region of interest" description="Disordered" evidence="10">
    <location>
        <begin position="109"/>
        <end position="131"/>
    </location>
</feature>
<evidence type="ECO:0000259" key="11">
    <source>
        <dbReference type="PROSITE" id="PS51434"/>
    </source>
</evidence>
<comment type="subcellular location">
    <subcellularLocation>
        <location evidence="1">Nucleus</location>
        <location evidence="1">Nuclear pore complex</location>
    </subcellularLocation>
</comment>
<dbReference type="EMBL" id="JAPCXB010000122">
    <property type="protein sequence ID" value="KAJ1607362.1"/>
    <property type="molecule type" value="Genomic_DNA"/>
</dbReference>
<dbReference type="PROSITE" id="PS51434">
    <property type="entry name" value="NUP_C"/>
    <property type="match status" value="1"/>
</dbReference>
<dbReference type="Pfam" id="PF04096">
    <property type="entry name" value="Nucleoporin2"/>
    <property type="match status" value="1"/>
</dbReference>
<evidence type="ECO:0000256" key="2">
    <source>
        <dbReference type="ARBA" id="ARBA00008926"/>
    </source>
</evidence>
<dbReference type="Pfam" id="PF12110">
    <property type="entry name" value="Nup96"/>
    <property type="match status" value="1"/>
</dbReference>
<dbReference type="PANTHER" id="PTHR23198">
    <property type="entry name" value="NUCLEOPORIN"/>
    <property type="match status" value="1"/>
</dbReference>
<feature type="compositionally biased region" description="Low complexity" evidence="10">
    <location>
        <begin position="120"/>
        <end position="131"/>
    </location>
</feature>
<evidence type="ECO:0000256" key="4">
    <source>
        <dbReference type="ARBA" id="ARBA00022813"/>
    </source>
</evidence>
<keyword evidence="4" id="KW-0068">Autocatalytic cleavage</keyword>
<comment type="similarity">
    <text evidence="2">Belongs to the nucleoporin GLFG family.</text>
</comment>
<accession>A0ABQ8P4C1</accession>
<evidence type="ECO:0000256" key="3">
    <source>
        <dbReference type="ARBA" id="ARBA00022448"/>
    </source>
</evidence>
<dbReference type="InterPro" id="IPR037665">
    <property type="entry name" value="Nucleoporin_S59-like"/>
</dbReference>
<proteinExistence type="inferred from homology"/>
<dbReference type="Proteomes" id="UP001071777">
    <property type="component" value="Unassembled WGS sequence"/>
</dbReference>
<feature type="region of interest" description="Disordered" evidence="10">
    <location>
        <begin position="525"/>
        <end position="597"/>
    </location>
</feature>
<keyword evidence="9" id="KW-0539">Nucleus</keyword>
<dbReference type="InterPro" id="IPR021967">
    <property type="entry name" value="Nup98_C"/>
</dbReference>
<dbReference type="SUPFAM" id="SSF82215">
    <property type="entry name" value="C-terminal autoproteolytic domain of nucleoporin nup98"/>
    <property type="match status" value="1"/>
</dbReference>
<protein>
    <submittedName>
        <fullName evidence="12">Nucleoporin</fullName>
    </submittedName>
</protein>
<feature type="compositionally biased region" description="Polar residues" evidence="10">
    <location>
        <begin position="557"/>
        <end position="584"/>
    </location>
</feature>
<feature type="compositionally biased region" description="Low complexity" evidence="10">
    <location>
        <begin position="538"/>
        <end position="556"/>
    </location>
</feature>
<keyword evidence="3" id="KW-0813">Transport</keyword>
<dbReference type="InterPro" id="IPR007230">
    <property type="entry name" value="Nup98_auto-Pept-S59_dom"/>
</dbReference>
<evidence type="ECO:0000256" key="1">
    <source>
        <dbReference type="ARBA" id="ARBA00004567"/>
    </source>
</evidence>
<dbReference type="InterPro" id="IPR036903">
    <property type="entry name" value="Nup98_auto-Pept-S59_dom_sf"/>
</dbReference>
<feature type="compositionally biased region" description="Polar residues" evidence="10">
    <location>
        <begin position="525"/>
        <end position="537"/>
    </location>
</feature>
<keyword evidence="8" id="KW-0906">Nuclear pore complex</keyword>
<keyword evidence="6" id="KW-0653">Protein transport</keyword>
<evidence type="ECO:0000313" key="12">
    <source>
        <dbReference type="EMBL" id="KAJ1607362.1"/>
    </source>
</evidence>
<feature type="compositionally biased region" description="Low complexity" evidence="10">
    <location>
        <begin position="585"/>
        <end position="597"/>
    </location>
</feature>
<gene>
    <name evidence="12" type="ORF">OJ252_2860</name>
</gene>
<evidence type="ECO:0000256" key="9">
    <source>
        <dbReference type="ARBA" id="ARBA00023242"/>
    </source>
</evidence>
<evidence type="ECO:0000256" key="10">
    <source>
        <dbReference type="SAM" id="MobiDB-lite"/>
    </source>
</evidence>